<evidence type="ECO:0000313" key="11">
    <source>
        <dbReference type="EMBL" id="KAK6930763.1"/>
    </source>
</evidence>
<evidence type="ECO:0000256" key="9">
    <source>
        <dbReference type="ARBA" id="ARBA00023136"/>
    </source>
</evidence>
<evidence type="ECO:0000256" key="2">
    <source>
        <dbReference type="ARBA" id="ARBA00007809"/>
    </source>
</evidence>
<keyword evidence="5 10" id="KW-0762">Sugar transport</keyword>
<evidence type="ECO:0000256" key="6">
    <source>
        <dbReference type="ARBA" id="ARBA00022692"/>
    </source>
</evidence>
<evidence type="ECO:0000256" key="3">
    <source>
        <dbReference type="ARBA" id="ARBA00022448"/>
    </source>
</evidence>
<feature type="transmembrane region" description="Helical" evidence="10">
    <location>
        <begin position="6"/>
        <end position="28"/>
    </location>
</feature>
<dbReference type="Pfam" id="PF03083">
    <property type="entry name" value="MtN3_slv"/>
    <property type="match status" value="2"/>
</dbReference>
<dbReference type="PANTHER" id="PTHR10791">
    <property type="entry name" value="RAG1-ACTIVATING PROTEIN 1"/>
    <property type="match status" value="1"/>
</dbReference>
<keyword evidence="12" id="KW-1185">Reference proteome</keyword>
<feature type="transmembrane region" description="Helical" evidence="10">
    <location>
        <begin position="157"/>
        <end position="179"/>
    </location>
</feature>
<organism evidence="11 12">
    <name type="scientific">Dillenia turbinata</name>
    <dbReference type="NCBI Taxonomy" id="194707"/>
    <lineage>
        <taxon>Eukaryota</taxon>
        <taxon>Viridiplantae</taxon>
        <taxon>Streptophyta</taxon>
        <taxon>Embryophyta</taxon>
        <taxon>Tracheophyta</taxon>
        <taxon>Spermatophyta</taxon>
        <taxon>Magnoliopsida</taxon>
        <taxon>eudicotyledons</taxon>
        <taxon>Gunneridae</taxon>
        <taxon>Pentapetalae</taxon>
        <taxon>Dilleniales</taxon>
        <taxon>Dilleniaceae</taxon>
        <taxon>Dillenia</taxon>
    </lineage>
</organism>
<accession>A0AAN8VN65</accession>
<evidence type="ECO:0000256" key="7">
    <source>
        <dbReference type="ARBA" id="ARBA00022737"/>
    </source>
</evidence>
<comment type="similarity">
    <text evidence="2 10">Belongs to the SWEET sugar transporter family.</text>
</comment>
<keyword evidence="4" id="KW-1003">Cell membrane</keyword>
<comment type="subcellular location">
    <subcellularLocation>
        <location evidence="1 10">Cell membrane</location>
        <topology evidence="1 10">Multi-pass membrane protein</topology>
    </subcellularLocation>
</comment>
<feature type="transmembrane region" description="Helical" evidence="10">
    <location>
        <begin position="185"/>
        <end position="206"/>
    </location>
</feature>
<comment type="caution">
    <text evidence="11">The sequence shown here is derived from an EMBL/GenBank/DDBJ whole genome shotgun (WGS) entry which is preliminary data.</text>
</comment>
<feature type="transmembrane region" description="Helical" evidence="10">
    <location>
        <begin position="40"/>
        <end position="58"/>
    </location>
</feature>
<comment type="function">
    <text evidence="10">Mediates both low-affinity uptake and efflux of sugar across the membrane.</text>
</comment>
<dbReference type="InterPro" id="IPR047664">
    <property type="entry name" value="SWEET"/>
</dbReference>
<dbReference type="AlphaFoldDB" id="A0AAN8VN65"/>
<evidence type="ECO:0000256" key="5">
    <source>
        <dbReference type="ARBA" id="ARBA00022597"/>
    </source>
</evidence>
<dbReference type="InterPro" id="IPR004316">
    <property type="entry name" value="SWEET_rpt"/>
</dbReference>
<keyword evidence="7" id="KW-0677">Repeat</keyword>
<dbReference type="PANTHER" id="PTHR10791:SF22">
    <property type="entry name" value="BIDIRECTIONAL SUGAR TRANSPORTER SWEET11"/>
    <property type="match status" value="1"/>
</dbReference>
<feature type="transmembrane region" description="Helical" evidence="10">
    <location>
        <begin position="124"/>
        <end position="145"/>
    </location>
</feature>
<protein>
    <recommendedName>
        <fullName evidence="10">Bidirectional sugar transporter SWEET</fullName>
    </recommendedName>
</protein>
<gene>
    <name evidence="11" type="ORF">RJ641_002556</name>
</gene>
<feature type="transmembrane region" description="Helical" evidence="10">
    <location>
        <begin position="98"/>
        <end position="118"/>
    </location>
</feature>
<keyword evidence="3 10" id="KW-0813">Transport</keyword>
<sequence length="258" mass="29089">MTFSHALTLTVGITGTHFACFLPTFYQIYVKKSSEGYESLPYIVALFSAMLWLYYGMLKSFDNTIVIINSVGCVIETFYITLYIIFASRNARILTLKLLSFLNLGLFTLIIIIIQLLVKHSKSLEALGWICAIFSVSVFAAPLSIMFKVIRTKSIKFMPFTLSFFLTLCAIAWLFYGLLVNDWYIAVPNMLGLIFGVAQMLLYGIIKYCYNETAKKEQEGPNPEHIINVGRLSTMGNCEVHPADGEDANEVELPKHPI</sequence>
<keyword evidence="6 10" id="KW-0812">Transmembrane</keyword>
<keyword evidence="8 10" id="KW-1133">Transmembrane helix</keyword>
<dbReference type="Proteomes" id="UP001370490">
    <property type="component" value="Unassembled WGS sequence"/>
</dbReference>
<feature type="transmembrane region" description="Helical" evidence="10">
    <location>
        <begin position="64"/>
        <end position="86"/>
    </location>
</feature>
<proteinExistence type="inferred from homology"/>
<evidence type="ECO:0000256" key="4">
    <source>
        <dbReference type="ARBA" id="ARBA00022475"/>
    </source>
</evidence>
<name>A0AAN8VN65_9MAGN</name>
<dbReference type="Gene3D" id="1.20.1280.290">
    <property type="match status" value="2"/>
</dbReference>
<evidence type="ECO:0000256" key="8">
    <source>
        <dbReference type="ARBA" id="ARBA00022989"/>
    </source>
</evidence>
<dbReference type="GO" id="GO:0051119">
    <property type="term" value="F:sugar transmembrane transporter activity"/>
    <property type="evidence" value="ECO:0007669"/>
    <property type="project" value="InterPro"/>
</dbReference>
<dbReference type="GO" id="GO:0005886">
    <property type="term" value="C:plasma membrane"/>
    <property type="evidence" value="ECO:0007669"/>
    <property type="project" value="UniProtKB-SubCell"/>
</dbReference>
<evidence type="ECO:0000313" key="12">
    <source>
        <dbReference type="Proteomes" id="UP001370490"/>
    </source>
</evidence>
<evidence type="ECO:0000256" key="1">
    <source>
        <dbReference type="ARBA" id="ARBA00004651"/>
    </source>
</evidence>
<dbReference type="EMBL" id="JBAMMX010000011">
    <property type="protein sequence ID" value="KAK6930763.1"/>
    <property type="molecule type" value="Genomic_DNA"/>
</dbReference>
<keyword evidence="9 10" id="KW-0472">Membrane</keyword>
<evidence type="ECO:0000256" key="10">
    <source>
        <dbReference type="RuleBase" id="RU910715"/>
    </source>
</evidence>
<dbReference type="FunFam" id="1.20.1280.290:FF:000003">
    <property type="entry name" value="Bidirectional sugar transporter SWEET"/>
    <property type="match status" value="1"/>
</dbReference>
<reference evidence="11 12" key="1">
    <citation type="submission" date="2023-12" db="EMBL/GenBank/DDBJ databases">
        <title>A high-quality genome assembly for Dillenia turbinata (Dilleniales).</title>
        <authorList>
            <person name="Chanderbali A."/>
        </authorList>
    </citation>
    <scope>NUCLEOTIDE SEQUENCE [LARGE SCALE GENOMIC DNA]</scope>
    <source>
        <strain evidence="11">LSX21</strain>
        <tissue evidence="11">Leaf</tissue>
    </source>
</reference>